<organism evidence="5 6">
    <name type="scientific">Microbacterium aerolatum</name>
    <dbReference type="NCBI Taxonomy" id="153731"/>
    <lineage>
        <taxon>Bacteria</taxon>
        <taxon>Bacillati</taxon>
        <taxon>Actinomycetota</taxon>
        <taxon>Actinomycetes</taxon>
        <taxon>Micrococcales</taxon>
        <taxon>Microbacteriaceae</taxon>
        <taxon>Microbacterium</taxon>
    </lineage>
</organism>
<gene>
    <name evidence="5" type="ORF">MAE01_15550</name>
</gene>
<name>A0A511AE32_9MICO</name>
<dbReference type="RefSeq" id="WP_147039006.1">
    <property type="nucleotide sequence ID" value="NZ_BJUW01000006.1"/>
</dbReference>
<evidence type="ECO:0000313" key="6">
    <source>
        <dbReference type="Proteomes" id="UP000321225"/>
    </source>
</evidence>
<evidence type="ECO:0000313" key="5">
    <source>
        <dbReference type="EMBL" id="GEK86379.1"/>
    </source>
</evidence>
<protein>
    <recommendedName>
        <fullName evidence="7">GPP34 family phosphoprotein</fullName>
    </recommendedName>
</protein>
<dbReference type="OrthoDB" id="4321663at2"/>
<sequence>MTDDSIRSQRTRTLITEDLLLVLFQPDSGTIAGENTLFYVLGAGALTDLAQRGHVRIEDAGIRGTRIHADGEPPEDELLRPMWDYISQKPRDVQTVLAASGPTLRTPVLERLMERGHLCRQKRRALGLFPTTAIVEGNSGRRAEFVADMRSVLVDGAQPSDHIAALTALVSASGSLPVLHREIPWSGATATRAKSLEQGDWAAGAAAAAVTRTMVAIVANSLIVSAVVANR</sequence>
<dbReference type="AlphaFoldDB" id="A0A511AE32"/>
<evidence type="ECO:0000256" key="2">
    <source>
        <dbReference type="ARBA" id="ARBA00023034"/>
    </source>
</evidence>
<evidence type="ECO:0000256" key="3">
    <source>
        <dbReference type="ARBA" id="ARBA00023121"/>
    </source>
</evidence>
<dbReference type="InterPro" id="IPR038261">
    <property type="entry name" value="GPP34-like_sf"/>
</dbReference>
<comment type="subcellular location">
    <subcellularLocation>
        <location evidence="1">Golgi apparatus membrane</location>
        <topology evidence="1">Peripheral membrane protein</topology>
        <orientation evidence="1">Cytoplasmic side</orientation>
    </subcellularLocation>
</comment>
<accession>A0A511AE32</accession>
<evidence type="ECO:0008006" key="7">
    <source>
        <dbReference type="Google" id="ProtNLM"/>
    </source>
</evidence>
<comment type="caution">
    <text evidence="5">The sequence shown here is derived from an EMBL/GenBank/DDBJ whole genome shotgun (WGS) entry which is preliminary data.</text>
</comment>
<keyword evidence="4" id="KW-0472">Membrane</keyword>
<dbReference type="GO" id="GO:0070273">
    <property type="term" value="F:phosphatidylinositol-4-phosphate binding"/>
    <property type="evidence" value="ECO:0007669"/>
    <property type="project" value="InterPro"/>
</dbReference>
<reference evidence="5 6" key="1">
    <citation type="submission" date="2019-07" db="EMBL/GenBank/DDBJ databases">
        <title>Whole genome shotgun sequence of Microbacterium aerolatum NBRC 103071.</title>
        <authorList>
            <person name="Hosoyama A."/>
            <person name="Uohara A."/>
            <person name="Ohji S."/>
            <person name="Ichikawa N."/>
        </authorList>
    </citation>
    <scope>NUCLEOTIDE SEQUENCE [LARGE SCALE GENOMIC DNA]</scope>
    <source>
        <strain evidence="5 6">NBRC 103071</strain>
    </source>
</reference>
<evidence type="ECO:0000256" key="4">
    <source>
        <dbReference type="ARBA" id="ARBA00023136"/>
    </source>
</evidence>
<proteinExistence type="predicted"/>
<dbReference type="Proteomes" id="UP000321225">
    <property type="component" value="Unassembled WGS sequence"/>
</dbReference>
<keyword evidence="3" id="KW-0446">Lipid-binding</keyword>
<dbReference type="Gene3D" id="1.10.3630.10">
    <property type="entry name" value="yeast vps74-n-term truncation variant domain like"/>
    <property type="match status" value="1"/>
</dbReference>
<dbReference type="Pfam" id="PF05719">
    <property type="entry name" value="GPP34"/>
    <property type="match status" value="1"/>
</dbReference>
<dbReference type="GO" id="GO:0012505">
    <property type="term" value="C:endomembrane system"/>
    <property type="evidence" value="ECO:0007669"/>
    <property type="project" value="UniProtKB-ARBA"/>
</dbReference>
<evidence type="ECO:0000256" key="1">
    <source>
        <dbReference type="ARBA" id="ARBA00004255"/>
    </source>
</evidence>
<keyword evidence="6" id="KW-1185">Reference proteome</keyword>
<dbReference type="GO" id="GO:0005737">
    <property type="term" value="C:cytoplasm"/>
    <property type="evidence" value="ECO:0007669"/>
    <property type="project" value="UniProtKB-ARBA"/>
</dbReference>
<dbReference type="EMBL" id="BJUW01000006">
    <property type="protein sequence ID" value="GEK86379.1"/>
    <property type="molecule type" value="Genomic_DNA"/>
</dbReference>
<dbReference type="InterPro" id="IPR008628">
    <property type="entry name" value="GPP34-like"/>
</dbReference>
<keyword evidence="2" id="KW-0333">Golgi apparatus</keyword>